<dbReference type="AlphaFoldDB" id="A0A6A6A0L3"/>
<sequence length="304" mass="34953">MTRRLPARGSKIIAAANMAALVQQSSIHPDDSRRLIVKIPKRIWNAWDPRKTIKAKTAPKRRIDFVRDRDSPTLPAHCKAKLWRFHYGGPAMRVAGKWQNKITYETPCLQTSCVNCQKWHPHLLDMSNFPEGNGVVRATAVEIECNRPTISPLSPEVERRMLDDYATDFTPDVSIPASDIISSGKLNIVLSSSPVNQAVSAASPYTRWRSEQRQRNTVRLKFTSFEGQKRFRTLVGERERKEKKLEKRRHHRFSRTKSQGRADGDGRSGTGTSDDGRWKQGHRVRLMFRSQEGRDAYRRLVDMY</sequence>
<proteinExistence type="predicted"/>
<name>A0A6A6A0L3_9PLEO</name>
<evidence type="ECO:0000313" key="2">
    <source>
        <dbReference type="EMBL" id="KAF2124684.1"/>
    </source>
</evidence>
<keyword evidence="3" id="KW-1185">Reference proteome</keyword>
<organism evidence="2 3">
    <name type="scientific">Dothidotthia symphoricarpi CBS 119687</name>
    <dbReference type="NCBI Taxonomy" id="1392245"/>
    <lineage>
        <taxon>Eukaryota</taxon>
        <taxon>Fungi</taxon>
        <taxon>Dikarya</taxon>
        <taxon>Ascomycota</taxon>
        <taxon>Pezizomycotina</taxon>
        <taxon>Dothideomycetes</taxon>
        <taxon>Pleosporomycetidae</taxon>
        <taxon>Pleosporales</taxon>
        <taxon>Dothidotthiaceae</taxon>
        <taxon>Dothidotthia</taxon>
    </lineage>
</organism>
<dbReference type="GeneID" id="54402436"/>
<evidence type="ECO:0000256" key="1">
    <source>
        <dbReference type="SAM" id="MobiDB-lite"/>
    </source>
</evidence>
<dbReference type="OrthoDB" id="3777700at2759"/>
<feature type="region of interest" description="Disordered" evidence="1">
    <location>
        <begin position="237"/>
        <end position="278"/>
    </location>
</feature>
<reference evidence="2" key="1">
    <citation type="journal article" date="2020" name="Stud. Mycol.">
        <title>101 Dothideomycetes genomes: a test case for predicting lifestyles and emergence of pathogens.</title>
        <authorList>
            <person name="Haridas S."/>
            <person name="Albert R."/>
            <person name="Binder M."/>
            <person name="Bloem J."/>
            <person name="Labutti K."/>
            <person name="Salamov A."/>
            <person name="Andreopoulos B."/>
            <person name="Baker S."/>
            <person name="Barry K."/>
            <person name="Bills G."/>
            <person name="Bluhm B."/>
            <person name="Cannon C."/>
            <person name="Castanera R."/>
            <person name="Culley D."/>
            <person name="Daum C."/>
            <person name="Ezra D."/>
            <person name="Gonzalez J."/>
            <person name="Henrissat B."/>
            <person name="Kuo A."/>
            <person name="Liang C."/>
            <person name="Lipzen A."/>
            <person name="Lutzoni F."/>
            <person name="Magnuson J."/>
            <person name="Mondo S."/>
            <person name="Nolan M."/>
            <person name="Ohm R."/>
            <person name="Pangilinan J."/>
            <person name="Park H.-J."/>
            <person name="Ramirez L."/>
            <person name="Alfaro M."/>
            <person name="Sun H."/>
            <person name="Tritt A."/>
            <person name="Yoshinaga Y."/>
            <person name="Zwiers L.-H."/>
            <person name="Turgeon B."/>
            <person name="Goodwin S."/>
            <person name="Spatafora J."/>
            <person name="Crous P."/>
            <person name="Grigoriev I."/>
        </authorList>
    </citation>
    <scope>NUCLEOTIDE SEQUENCE</scope>
    <source>
        <strain evidence="2">CBS 119687</strain>
    </source>
</reference>
<evidence type="ECO:0000313" key="3">
    <source>
        <dbReference type="Proteomes" id="UP000799771"/>
    </source>
</evidence>
<dbReference type="EMBL" id="ML977518">
    <property type="protein sequence ID" value="KAF2124684.1"/>
    <property type="molecule type" value="Genomic_DNA"/>
</dbReference>
<protein>
    <submittedName>
        <fullName evidence="2">Uncharacterized protein</fullName>
    </submittedName>
</protein>
<gene>
    <name evidence="2" type="ORF">P153DRAFT_124609</name>
</gene>
<accession>A0A6A6A0L3</accession>
<dbReference type="Proteomes" id="UP000799771">
    <property type="component" value="Unassembled WGS sequence"/>
</dbReference>
<dbReference type="RefSeq" id="XP_033519077.1">
    <property type="nucleotide sequence ID" value="XM_033662004.1"/>
</dbReference>
<feature type="compositionally biased region" description="Basic residues" evidence="1">
    <location>
        <begin position="246"/>
        <end position="255"/>
    </location>
</feature>